<dbReference type="EMBL" id="BAABWN010000004">
    <property type="protein sequence ID" value="GAA6167806.1"/>
    <property type="molecule type" value="Genomic_DNA"/>
</dbReference>
<proteinExistence type="predicted"/>
<evidence type="ECO:0000313" key="2">
    <source>
        <dbReference type="Proteomes" id="UP001465153"/>
    </source>
</evidence>
<dbReference type="RefSeq" id="WP_353302453.1">
    <property type="nucleotide sequence ID" value="NZ_BAABWN010000004.1"/>
</dbReference>
<evidence type="ECO:0008006" key="3">
    <source>
        <dbReference type="Google" id="ProtNLM"/>
    </source>
</evidence>
<protein>
    <recommendedName>
        <fullName evidence="3">Transposase</fullName>
    </recommendedName>
</protein>
<evidence type="ECO:0000313" key="1">
    <source>
        <dbReference type="EMBL" id="GAA6167806.1"/>
    </source>
</evidence>
<comment type="caution">
    <text evidence="1">The sequence shown here is derived from an EMBL/GenBank/DDBJ whole genome shotgun (WGS) entry which is preliminary data.</text>
</comment>
<organism evidence="1 2">
    <name type="scientific">Sessilibacter corallicola</name>
    <dbReference type="NCBI Taxonomy" id="2904075"/>
    <lineage>
        <taxon>Bacteria</taxon>
        <taxon>Pseudomonadati</taxon>
        <taxon>Pseudomonadota</taxon>
        <taxon>Gammaproteobacteria</taxon>
        <taxon>Cellvibrionales</taxon>
        <taxon>Cellvibrionaceae</taxon>
        <taxon>Sessilibacter</taxon>
    </lineage>
</organism>
<name>A0ABQ0A866_9GAMM</name>
<reference evidence="1 2" key="1">
    <citation type="submission" date="2024-04" db="EMBL/GenBank/DDBJ databases">
        <title>Draft genome sequence of Sessilibacter corallicola NBRC 116591.</title>
        <authorList>
            <person name="Miyakawa T."/>
            <person name="Kusuya Y."/>
            <person name="Miura T."/>
        </authorList>
    </citation>
    <scope>NUCLEOTIDE SEQUENCE [LARGE SCALE GENOMIC DNA]</scope>
    <source>
        <strain evidence="1 2">KU-00831-HH</strain>
    </source>
</reference>
<dbReference type="Proteomes" id="UP001465153">
    <property type="component" value="Unassembled WGS sequence"/>
</dbReference>
<gene>
    <name evidence="1" type="ORF">NBRC116591_16160</name>
</gene>
<sequence>MSKNKYDELFRIDAIEVTMAGDRSILAQVARGLGIDIQSLCKYPPS</sequence>
<accession>A0ABQ0A866</accession>
<keyword evidence="2" id="KW-1185">Reference proteome</keyword>